<reference evidence="2 3" key="1">
    <citation type="submission" date="2023-02" db="EMBL/GenBank/DDBJ databases">
        <title>LHISI_Scaffold_Assembly.</title>
        <authorList>
            <person name="Stuart O.P."/>
            <person name="Cleave R."/>
            <person name="Magrath M.J.L."/>
            <person name="Mikheyev A.S."/>
        </authorList>
    </citation>
    <scope>NUCLEOTIDE SEQUENCE [LARGE SCALE GENOMIC DNA]</scope>
    <source>
        <strain evidence="2">Daus_M_001</strain>
        <tissue evidence="2">Leg muscle</tissue>
    </source>
</reference>
<dbReference type="EMBL" id="JARBHB010000002">
    <property type="protein sequence ID" value="KAJ8894294.1"/>
    <property type="molecule type" value="Genomic_DNA"/>
</dbReference>
<dbReference type="Pfam" id="PF21787">
    <property type="entry name" value="TNP-like_RNaseH_N"/>
    <property type="match status" value="1"/>
</dbReference>
<accession>A0ABQ9IDH7</accession>
<evidence type="ECO:0000313" key="2">
    <source>
        <dbReference type="EMBL" id="KAJ8894294.1"/>
    </source>
</evidence>
<dbReference type="Proteomes" id="UP001159363">
    <property type="component" value="Chromosome 2"/>
</dbReference>
<evidence type="ECO:0000259" key="1">
    <source>
        <dbReference type="Pfam" id="PF21787"/>
    </source>
</evidence>
<keyword evidence="3" id="KW-1185">Reference proteome</keyword>
<gene>
    <name evidence="2" type="ORF">PR048_006909</name>
</gene>
<evidence type="ECO:0000313" key="3">
    <source>
        <dbReference type="Proteomes" id="UP001159363"/>
    </source>
</evidence>
<feature type="domain" description="Transposable element P transposase-like RNase H" evidence="1">
    <location>
        <begin position="201"/>
        <end position="317"/>
    </location>
</feature>
<organism evidence="2 3">
    <name type="scientific">Dryococelus australis</name>
    <dbReference type="NCBI Taxonomy" id="614101"/>
    <lineage>
        <taxon>Eukaryota</taxon>
        <taxon>Metazoa</taxon>
        <taxon>Ecdysozoa</taxon>
        <taxon>Arthropoda</taxon>
        <taxon>Hexapoda</taxon>
        <taxon>Insecta</taxon>
        <taxon>Pterygota</taxon>
        <taxon>Neoptera</taxon>
        <taxon>Polyneoptera</taxon>
        <taxon>Phasmatodea</taxon>
        <taxon>Verophasmatodea</taxon>
        <taxon>Anareolatae</taxon>
        <taxon>Phasmatidae</taxon>
        <taxon>Eurycanthinae</taxon>
        <taxon>Dryococelus</taxon>
    </lineage>
</organism>
<dbReference type="InterPro" id="IPR048365">
    <property type="entry name" value="TNP-like_RNaseH_N"/>
</dbReference>
<proteinExistence type="predicted"/>
<protein>
    <recommendedName>
        <fullName evidence="1">Transposable element P transposase-like RNase H domain-containing protein</fullName>
    </recommendedName>
</protein>
<comment type="caution">
    <text evidence="2">The sequence shown here is derived from an EMBL/GenBank/DDBJ whole genome shotgun (WGS) entry which is preliminary data.</text>
</comment>
<dbReference type="SUPFAM" id="SSF57716">
    <property type="entry name" value="Glucocorticoid receptor-like (DNA-binding domain)"/>
    <property type="match status" value="1"/>
</dbReference>
<sequence>MSGCAVKNCRNYSRKLAQRKDVFKADTSRVCSIHFSENDYERDLKSELTGIKRKRTLKTDLVPHLFLPNVTSNDFPERSERLKNRTVKKKLVPDLTEMRKRKRHSENPKCEENKNNGTRVVTQEMNEQTMCQPGSNVFTPKQIERLVFRNKKRIWWEDDDIAAAVTLRSISRKAYLYLRKNVGLPLSGLSTIRKWTRNLKCLPGIQKESLSVLKGRSLWMSSRERLTIISFDEIRVDSRMCHDQRENRIMGPHSNAQVIIARGLASKWKQPIFYDFDRNITKDKLFEVIKEVEESGFKVVAIASDMGGGNLSLWRNLQISTNKVSFTDLVDVTREEWVFADIPHLIKLLRNNFLDYGIRLSCGTEISKWQLQQILHDKELSLTPKLDSRVHLNVSGSARQKVNIGNSDNPTPTQFKYRIRMLLFGNALYLPSGTCVQDMSTKKPHLTSQLLIKYMENITTEENAISDNVNCENSEVTEDIEDEPDEE</sequence>
<name>A0ABQ9IDH7_9NEOP</name>